<gene>
    <name evidence="1" type="ORF">GURASL_24630</name>
</gene>
<dbReference type="PANTHER" id="PTHR43883:SF1">
    <property type="entry name" value="GLUCONOKINASE"/>
    <property type="match status" value="1"/>
</dbReference>
<dbReference type="RefSeq" id="WP_281999667.1">
    <property type="nucleotide sequence ID" value="NZ_AP027151.1"/>
</dbReference>
<dbReference type="InterPro" id="IPR011009">
    <property type="entry name" value="Kinase-like_dom_sf"/>
</dbReference>
<dbReference type="InterPro" id="IPR027417">
    <property type="entry name" value="P-loop_NTPase"/>
</dbReference>
<evidence type="ECO:0000313" key="2">
    <source>
        <dbReference type="Proteomes" id="UP001317705"/>
    </source>
</evidence>
<accession>A0ABN6VT86</accession>
<protein>
    <submittedName>
        <fullName evidence="1">Kinase</fullName>
    </submittedName>
</protein>
<dbReference type="Gene3D" id="3.40.50.300">
    <property type="entry name" value="P-loop containing nucleotide triphosphate hydrolases"/>
    <property type="match status" value="1"/>
</dbReference>
<dbReference type="SUPFAM" id="SSF56112">
    <property type="entry name" value="Protein kinase-like (PK-like)"/>
    <property type="match status" value="1"/>
</dbReference>
<dbReference type="PANTHER" id="PTHR43883">
    <property type="entry name" value="SLR0207 PROTEIN"/>
    <property type="match status" value="1"/>
</dbReference>
<keyword evidence="2" id="KW-1185">Reference proteome</keyword>
<dbReference type="InterPro" id="IPR052732">
    <property type="entry name" value="Cell-binding_unc_protein"/>
</dbReference>
<sequence>MEQRVIRALLKPAAYPETTGSVELVQTHISYIFLTDTHAYKVKKPVDFGFLNFTTLDRRRFYCDEEIRLNRRLAPDMYLDVVEIRETNDGAAFFGSGRVIDYAVKMKRLPAGRMLDQLLDQGGVSAQDVRNIAGTVARFHQHAERSAEINAGGTLAAIRFNWEENFQQTEEFQDITLRRQDFRCIRDWVIGFTELHAPLFEQRIADGFIRDGDGDLHTENICLGETGEIWIFDCIEFNPRFRYGDTAADIAFLLMDFDYHGRPKLGTVFLDTYIAATGDTSITQLLDFYKIYRSFIRGKVESLRFKDGQLDEEARQRAQLNAMHHFRLCRGYIARRQLPLSLILTCGLTGTGKSSVARRLAFELGLEIISSDVLRKKLVGIAPSTPCPAGYNEGIYGREITGRTYDELLLTAEEALTAGQSVIVDATMWQRAVRHRFSDLAYRHGTALRILHIQCPEELVRKRLEARIADPDEPSDGRWEIYLRQREDFEPPTADEGDIIAIDTSATADENIDAVLTAMGIASCGRD</sequence>
<evidence type="ECO:0000313" key="1">
    <source>
        <dbReference type="EMBL" id="BDV43540.1"/>
    </source>
</evidence>
<proteinExistence type="predicted"/>
<dbReference type="Proteomes" id="UP001317705">
    <property type="component" value="Chromosome"/>
</dbReference>
<name>A0ABN6VT86_9BACT</name>
<dbReference type="GO" id="GO:0016301">
    <property type="term" value="F:kinase activity"/>
    <property type="evidence" value="ECO:0007669"/>
    <property type="project" value="UniProtKB-KW"/>
</dbReference>
<dbReference type="EMBL" id="AP027151">
    <property type="protein sequence ID" value="BDV43540.1"/>
    <property type="molecule type" value="Genomic_DNA"/>
</dbReference>
<keyword evidence="1" id="KW-0418">Kinase</keyword>
<dbReference type="SUPFAM" id="SSF52540">
    <property type="entry name" value="P-loop containing nucleoside triphosphate hydrolases"/>
    <property type="match status" value="1"/>
</dbReference>
<dbReference type="Pfam" id="PF13671">
    <property type="entry name" value="AAA_33"/>
    <property type="match status" value="1"/>
</dbReference>
<organism evidence="1 2">
    <name type="scientific">Geotalea uraniireducens</name>
    <dbReference type="NCBI Taxonomy" id="351604"/>
    <lineage>
        <taxon>Bacteria</taxon>
        <taxon>Pseudomonadati</taxon>
        <taxon>Thermodesulfobacteriota</taxon>
        <taxon>Desulfuromonadia</taxon>
        <taxon>Geobacterales</taxon>
        <taxon>Geobacteraceae</taxon>
        <taxon>Geotalea</taxon>
    </lineage>
</organism>
<reference evidence="1 2" key="1">
    <citation type="submission" date="2022-12" db="EMBL/GenBank/DDBJ databases">
        <title>Polyphasic characterization of Geotalea uranireducens NIT-SL11 newly isolated from a complex of sewage sludge and microbially reduced graphene oxide.</title>
        <authorList>
            <person name="Xie L."/>
            <person name="Yoshida N."/>
            <person name="Meng L."/>
        </authorList>
    </citation>
    <scope>NUCLEOTIDE SEQUENCE [LARGE SCALE GENOMIC DNA]</scope>
    <source>
        <strain evidence="1 2">NIT-SL11</strain>
    </source>
</reference>
<keyword evidence="1" id="KW-0808">Transferase</keyword>